<evidence type="ECO:0000313" key="2">
    <source>
        <dbReference type="Proteomes" id="UP000707245"/>
    </source>
</evidence>
<dbReference type="Proteomes" id="UP000707245">
    <property type="component" value="Unassembled WGS sequence"/>
</dbReference>
<sequence>MKLTNFNQIQQIALQKVSANRAAEFKTATTLIEPQGNLSKLESAASTPLHDPFKGRRFNLDYTPSSYLGMKHHSIVSSNTINMGEPITQPSYRYGDFTDHDDINAFLDQVDRLDGELKNMFQHLKPTAELLELVQKMSDEELAAFTQFAVKTSSHLFGIENKNISEQLISSLSKLSDDALSSTIATMGELLQQGNDYKKPVSPIGENKNGNETLEMISMPENINWFKSNYSANTAKYELANNYADLLIEKTFSEGQLIQLNDHLSESTLEQSSGIIDMMSLLKTHQNDDVLAMLNEVDKDGEPNLFSYLSQQTNYQANKQYYQMDNGKFVAQQDNISSDSNRRELYNNILNAYNDIGMGWINDALEQFTGTPAQIQNELWQTLLDDKEKLPEQFTRSDSVEAWALKNISRIEGAFHVAQMNKIYDYNSERLIPDLIGDLTFFSSGNVRSSVDSEAPQSAENQP</sequence>
<protein>
    <submittedName>
        <fullName evidence="1">Uncharacterized protein</fullName>
    </submittedName>
</protein>
<evidence type="ECO:0000313" key="1">
    <source>
        <dbReference type="EMBL" id="MBE0458574.1"/>
    </source>
</evidence>
<dbReference type="RefSeq" id="WP_192542231.1">
    <property type="nucleotide sequence ID" value="NZ_JBQDLW010000057.1"/>
</dbReference>
<dbReference type="EMBL" id="RRZA01000045">
    <property type="protein sequence ID" value="MBE0458574.1"/>
    <property type="molecule type" value="Genomic_DNA"/>
</dbReference>
<organism evidence="1 2">
    <name type="scientific">Pseudoalteromonas prydzensis</name>
    <dbReference type="NCBI Taxonomy" id="182141"/>
    <lineage>
        <taxon>Bacteria</taxon>
        <taxon>Pseudomonadati</taxon>
        <taxon>Pseudomonadota</taxon>
        <taxon>Gammaproteobacteria</taxon>
        <taxon>Alteromonadales</taxon>
        <taxon>Pseudoalteromonadaceae</taxon>
        <taxon>Pseudoalteromonas</taxon>
    </lineage>
</organism>
<gene>
    <name evidence="1" type="ORF">EI167_14180</name>
</gene>
<reference evidence="1 2" key="1">
    <citation type="submission" date="2020-07" db="EMBL/GenBank/DDBJ databases">
        <title>Halophilic bacteria isolated from french cheeses.</title>
        <authorList>
            <person name="Kothe C.I."/>
            <person name="Farah-Kraiem B."/>
            <person name="Renault P."/>
            <person name="Dridi B."/>
        </authorList>
    </citation>
    <scope>NUCLEOTIDE SEQUENCE [LARGE SCALE GENOMIC DNA]</scope>
    <source>
        <strain evidence="1 2">FME14</strain>
    </source>
</reference>
<proteinExistence type="predicted"/>
<name>A0ABR9FP39_9GAMM</name>
<comment type="caution">
    <text evidence="1">The sequence shown here is derived from an EMBL/GenBank/DDBJ whole genome shotgun (WGS) entry which is preliminary data.</text>
</comment>
<accession>A0ABR9FP39</accession>
<keyword evidence="2" id="KW-1185">Reference proteome</keyword>